<gene>
    <name evidence="2" type="ORF">PC113_g9102</name>
</gene>
<evidence type="ECO:0000256" key="1">
    <source>
        <dbReference type="SAM" id="Phobius"/>
    </source>
</evidence>
<feature type="transmembrane region" description="Helical" evidence="1">
    <location>
        <begin position="432"/>
        <end position="455"/>
    </location>
</feature>
<keyword evidence="1" id="KW-0812">Transmembrane</keyword>
<feature type="transmembrane region" description="Helical" evidence="1">
    <location>
        <begin position="526"/>
        <end position="547"/>
    </location>
</feature>
<evidence type="ECO:0000313" key="2">
    <source>
        <dbReference type="EMBL" id="KAG2859266.1"/>
    </source>
</evidence>
<feature type="transmembrane region" description="Helical" evidence="1">
    <location>
        <begin position="171"/>
        <end position="195"/>
    </location>
</feature>
<dbReference type="Proteomes" id="UP000735874">
    <property type="component" value="Unassembled WGS sequence"/>
</dbReference>
<feature type="transmembrane region" description="Helical" evidence="1">
    <location>
        <begin position="253"/>
        <end position="273"/>
    </location>
</feature>
<dbReference type="EMBL" id="RCMG01000223">
    <property type="protein sequence ID" value="KAG2859266.1"/>
    <property type="molecule type" value="Genomic_DNA"/>
</dbReference>
<dbReference type="VEuPathDB" id="FungiDB:PC110_g16803"/>
<proteinExistence type="predicted"/>
<reference evidence="2" key="1">
    <citation type="submission" date="2018-10" db="EMBL/GenBank/DDBJ databases">
        <title>Effector identification in a new, highly contiguous assembly of the strawberry crown rot pathogen Phytophthora cactorum.</title>
        <authorList>
            <person name="Armitage A.D."/>
            <person name="Nellist C.F."/>
            <person name="Bates H."/>
            <person name="Vickerstaff R.J."/>
            <person name="Harrison R.J."/>
        </authorList>
    </citation>
    <scope>NUCLEOTIDE SEQUENCE</scope>
    <source>
        <strain evidence="2">15-7</strain>
    </source>
</reference>
<keyword evidence="1" id="KW-0472">Membrane</keyword>
<protein>
    <submittedName>
        <fullName evidence="2">Uncharacterized protein</fullName>
    </submittedName>
</protein>
<feature type="transmembrane region" description="Helical" evidence="1">
    <location>
        <begin position="406"/>
        <end position="426"/>
    </location>
</feature>
<feature type="transmembrane region" description="Helical" evidence="1">
    <location>
        <begin position="493"/>
        <end position="514"/>
    </location>
</feature>
<dbReference type="AlphaFoldDB" id="A0A8T0ZBA8"/>
<evidence type="ECO:0000313" key="3">
    <source>
        <dbReference type="Proteomes" id="UP000735874"/>
    </source>
</evidence>
<comment type="caution">
    <text evidence="2">The sequence shown here is derived from an EMBL/GenBank/DDBJ whole genome shotgun (WGS) entry which is preliminary data.</text>
</comment>
<feature type="transmembrane region" description="Helical" evidence="1">
    <location>
        <begin position="146"/>
        <end position="164"/>
    </location>
</feature>
<keyword evidence="1" id="KW-1133">Transmembrane helix</keyword>
<accession>A0A8T0ZBA8</accession>
<feature type="transmembrane region" description="Helical" evidence="1">
    <location>
        <begin position="467"/>
        <end position="487"/>
    </location>
</feature>
<sequence>MVAVDAYQAYRHESNEYHHFDSDRCGLMPGLTALTRLSVTFLNTLKRERQASDCWWSSNHLHQHTSFITQALDVPLHGPTREDAACASRVKSADTEDDVWMYELQLAQSLPAVDVSGTPLSKMMTPSRYQHVVRAMHKVISVLVRLNRLNILVFGSIIFLPLAVTRPWIPLLGAISLFPPLSFSLFFSVEILALLKKNYEFWFISILNVINWVGIANIFGDFRAVVCLSFWLNSQNIISIDANYRTYQTTVKSIVMAGPSMLALVFCCSYRLIVDSTYPSFSIGTVTLQWRQIVIFSASTLIIFMFKKAYAKIRRRRRRVQSRIASNTGGDRHIICCVVLRARMRLAPSKNKRRLRLNKFVKKEAASASSTQQLRLAFHGSVIVDSRRVLLPQQYLKCFLEPSMRAALYVIATTGLVLTVTSWTLLLLHSEYVLAPAIGAFVSSLLFVLITVSLAQRDILRLLVRKFDALFSTFQATALALCLLDMLQLQISSSLAVVTWWLWFLWVVMLDALTPCVARQLRLRKLALPAIILVLLIAGICAVDIVLGDDKLFKSRLLFSLSLPRLGTFHEYTDTLAVQRVVTIIGWNARLVFELAFGDPNQLIFICKGVEYTSPFLTFSEPIPQEQQIKAKGTVSTGGWRWKLLRPIGVAPKVMIQPEMVPNGVNLAASSTTGTR</sequence>
<organism evidence="2 3">
    <name type="scientific">Phytophthora cactorum</name>
    <dbReference type="NCBI Taxonomy" id="29920"/>
    <lineage>
        <taxon>Eukaryota</taxon>
        <taxon>Sar</taxon>
        <taxon>Stramenopiles</taxon>
        <taxon>Oomycota</taxon>
        <taxon>Peronosporomycetes</taxon>
        <taxon>Peronosporales</taxon>
        <taxon>Peronosporaceae</taxon>
        <taxon>Phytophthora</taxon>
    </lineage>
</organism>
<feature type="transmembrane region" description="Helical" evidence="1">
    <location>
        <begin position="293"/>
        <end position="310"/>
    </location>
</feature>
<name>A0A8T0ZBA8_9STRA</name>